<dbReference type="eggNOG" id="COG0028">
    <property type="taxonomic scope" value="Bacteria"/>
</dbReference>
<organism evidence="1 2">
    <name type="scientific">Hyphomicrobium denitrificans (strain ATCC 51888 / DSM 1869 / NCIMB 11706 / TK 0415)</name>
    <dbReference type="NCBI Taxonomy" id="582899"/>
    <lineage>
        <taxon>Bacteria</taxon>
        <taxon>Pseudomonadati</taxon>
        <taxon>Pseudomonadota</taxon>
        <taxon>Alphaproteobacteria</taxon>
        <taxon>Hyphomicrobiales</taxon>
        <taxon>Hyphomicrobiaceae</taxon>
        <taxon>Hyphomicrobium</taxon>
    </lineage>
</organism>
<reference evidence="2" key="1">
    <citation type="journal article" date="2011" name="J. Bacteriol.">
        <title>Genome sequences of eight morphologically diverse alphaproteobacteria.</title>
        <authorList>
            <consortium name="US DOE Joint Genome Institute"/>
            <person name="Brown P.J."/>
            <person name="Kysela D.T."/>
            <person name="Buechlein A."/>
            <person name="Hemmerich C."/>
            <person name="Brun Y.V."/>
        </authorList>
    </citation>
    <scope>NUCLEOTIDE SEQUENCE [LARGE SCALE GENOMIC DNA]</scope>
    <source>
        <strain evidence="2">ATCC 51888 / DSM 1869 / NCIB 11706 / TK 0415</strain>
    </source>
</reference>
<dbReference type="Proteomes" id="UP000002033">
    <property type="component" value="Chromosome"/>
</dbReference>
<evidence type="ECO:0008006" key="3">
    <source>
        <dbReference type="Google" id="ProtNLM"/>
    </source>
</evidence>
<proteinExistence type="predicted"/>
<dbReference type="OrthoDB" id="7931399at2"/>
<protein>
    <recommendedName>
        <fullName evidence="3">UspA domain protein</fullName>
    </recommendedName>
</protein>
<dbReference type="EMBL" id="CP002083">
    <property type="protein sequence ID" value="ADJ21844.1"/>
    <property type="molecule type" value="Genomic_DNA"/>
</dbReference>
<dbReference type="AlphaFoldDB" id="D8JPF3"/>
<name>D8JPF3_HYPDA</name>
<dbReference type="STRING" id="582899.Hden_0016"/>
<dbReference type="HOGENOM" id="CLU_975825_0_0_5"/>
<evidence type="ECO:0000313" key="1">
    <source>
        <dbReference type="EMBL" id="ADJ21844.1"/>
    </source>
</evidence>
<accession>D8JPF3</accession>
<evidence type="ECO:0000313" key="2">
    <source>
        <dbReference type="Proteomes" id="UP000002033"/>
    </source>
</evidence>
<keyword evidence="2" id="KW-1185">Reference proteome</keyword>
<gene>
    <name evidence="1" type="ordered locus">Hden_0016</name>
</gene>
<dbReference type="KEGG" id="hdn:Hden_0016"/>
<sequence length="281" mass="29989">MITHVAEASELSGRVVLWLDPEARCTPSVLDAPLRLARAYDAEIETIVVDQRADESGDVPFRRIGHVGIPDIPPVAYRFQLLAQRCRRIVEDAGRTHKVKVRHALAQGDAVDRISDMCLMRGPWNIVALTGTPSVGGHSVINALLANVSGATGFLLCGEALAKRKTGVVVIVEDGDRLPSMLRAAERLSQPGAVIQLVIGAETSAEHAEIEHQARLLTADMTAVAFAPIGPTFGVPGAMTEIIARMKPSFVVARFGGTAFADGRELSRASAAIQAPILLVR</sequence>
<dbReference type="RefSeq" id="WP_013214063.1">
    <property type="nucleotide sequence ID" value="NC_014313.1"/>
</dbReference>